<proteinExistence type="predicted"/>
<evidence type="ECO:0000313" key="1">
    <source>
        <dbReference type="EMBL" id="KTS79144.1"/>
    </source>
</evidence>
<dbReference type="Proteomes" id="UP000074866">
    <property type="component" value="Unassembled WGS sequence"/>
</dbReference>
<comment type="caution">
    <text evidence="1">The sequence shown here is derived from an EMBL/GenBank/DDBJ whole genome shotgun (WGS) entry which is preliminary data.</text>
</comment>
<dbReference type="EMBL" id="LDRX01000163">
    <property type="protein sequence ID" value="KTS79144.1"/>
    <property type="molecule type" value="Genomic_DNA"/>
</dbReference>
<protein>
    <submittedName>
        <fullName evidence="1">Transcriptional regulator</fullName>
    </submittedName>
</protein>
<feature type="non-terminal residue" evidence="1">
    <location>
        <position position="79"/>
    </location>
</feature>
<accession>A0ACC4ZPE2</accession>
<keyword evidence="2" id="KW-1185">Reference proteome</keyword>
<sequence length="79" mass="9271">MENKKYFSIGEVSRLKNVTIKALRYYHNIGLLIPAYINPDNGYRYYTINQFIYLDIIKISKQSNVSVKEIKALFAKAYT</sequence>
<organism evidence="1 2">
    <name type="scientific">Paenibacillus jamilae</name>
    <dbReference type="NCBI Taxonomy" id="114136"/>
    <lineage>
        <taxon>Bacteria</taxon>
        <taxon>Bacillati</taxon>
        <taxon>Bacillota</taxon>
        <taxon>Bacilli</taxon>
        <taxon>Bacillales</taxon>
        <taxon>Paenibacillaceae</taxon>
        <taxon>Paenibacillus</taxon>
    </lineage>
</organism>
<name>A0ACC4ZPE2_9BACL</name>
<gene>
    <name evidence="1" type="ORF">NS115_22455</name>
</gene>
<reference evidence="1 2" key="1">
    <citation type="journal article" date="2016" name="Front. Microbiol.">
        <title>Genomic Resource of Rice Seed Associated Bacteria.</title>
        <authorList>
            <person name="Midha S."/>
            <person name="Bansal K."/>
            <person name="Sharma S."/>
            <person name="Kumar N."/>
            <person name="Patil P.P."/>
            <person name="Chaudhry V."/>
            <person name="Patil P.B."/>
        </authorList>
    </citation>
    <scope>NUCLEOTIDE SEQUENCE [LARGE SCALE GENOMIC DNA]</scope>
    <source>
        <strain evidence="1 2">NS115</strain>
    </source>
</reference>
<evidence type="ECO:0000313" key="2">
    <source>
        <dbReference type="Proteomes" id="UP000074866"/>
    </source>
</evidence>